<dbReference type="InterPro" id="IPR016181">
    <property type="entry name" value="Acyl_CoA_acyltransferase"/>
</dbReference>
<organism evidence="4 5">
    <name type="scientific">Pelomonas caseinilytica</name>
    <dbReference type="NCBI Taxonomy" id="2906763"/>
    <lineage>
        <taxon>Bacteria</taxon>
        <taxon>Pseudomonadati</taxon>
        <taxon>Pseudomonadota</taxon>
        <taxon>Betaproteobacteria</taxon>
        <taxon>Burkholderiales</taxon>
        <taxon>Sphaerotilaceae</taxon>
        <taxon>Roseateles</taxon>
    </lineage>
</organism>
<evidence type="ECO:0000259" key="3">
    <source>
        <dbReference type="PROSITE" id="PS51186"/>
    </source>
</evidence>
<comment type="caution">
    <text evidence="4">The sequence shown here is derived from an EMBL/GenBank/DDBJ whole genome shotgun (WGS) entry which is preliminary data.</text>
</comment>
<evidence type="ECO:0000313" key="5">
    <source>
        <dbReference type="Proteomes" id="UP001201463"/>
    </source>
</evidence>
<dbReference type="Proteomes" id="UP001201463">
    <property type="component" value="Unassembled WGS sequence"/>
</dbReference>
<keyword evidence="1" id="KW-0808">Transferase</keyword>
<proteinExistence type="predicted"/>
<dbReference type="PANTHER" id="PTHR43877:SF1">
    <property type="entry name" value="ACETYLTRANSFERASE"/>
    <property type="match status" value="1"/>
</dbReference>
<sequence>MVEVDVPRASAVGAQSFTEKPPGFSVRPMQGSDEASALARIWHVTQVDAHDDGDETLDLEATRRYIDCVLLPLHEVIVAASGGVPVGFLALRRNHVAQLHVAPAWQRRGIGTALLGWAKAQGWTRLSLSCIRERVGGFYEASGFRAKRVIRTTQACTYVDYEWRLRQAPVMYASAKHTLTVALRSTVQIPSP</sequence>
<dbReference type="RefSeq" id="WP_233394882.1">
    <property type="nucleotide sequence ID" value="NZ_JAJTWT010000016.1"/>
</dbReference>
<feature type="domain" description="N-acetyltransferase" evidence="3">
    <location>
        <begin position="24"/>
        <end position="168"/>
    </location>
</feature>
<evidence type="ECO:0000256" key="1">
    <source>
        <dbReference type="ARBA" id="ARBA00022679"/>
    </source>
</evidence>
<keyword evidence="2" id="KW-0012">Acyltransferase</keyword>
<dbReference type="InterPro" id="IPR050832">
    <property type="entry name" value="Bact_Acetyltransf"/>
</dbReference>
<gene>
    <name evidence="4" type="ORF">LXT12_24255</name>
</gene>
<protein>
    <submittedName>
        <fullName evidence="4">GNAT family N-acetyltransferase</fullName>
    </submittedName>
</protein>
<dbReference type="EMBL" id="JAJTWT010000016">
    <property type="protein sequence ID" value="MCE4540368.1"/>
    <property type="molecule type" value="Genomic_DNA"/>
</dbReference>
<reference evidence="4 5" key="1">
    <citation type="submission" date="2021-12" db="EMBL/GenBank/DDBJ databases">
        <title>Genome seq of p7.</title>
        <authorList>
            <person name="Seo T."/>
        </authorList>
    </citation>
    <scope>NUCLEOTIDE SEQUENCE [LARGE SCALE GENOMIC DNA]</scope>
    <source>
        <strain evidence="4 5">P7</strain>
    </source>
</reference>
<keyword evidence="5" id="KW-1185">Reference proteome</keyword>
<evidence type="ECO:0000256" key="2">
    <source>
        <dbReference type="ARBA" id="ARBA00023315"/>
    </source>
</evidence>
<dbReference type="SUPFAM" id="SSF55729">
    <property type="entry name" value="Acyl-CoA N-acyltransferases (Nat)"/>
    <property type="match status" value="1"/>
</dbReference>
<accession>A0ABS8XKS8</accession>
<dbReference type="InterPro" id="IPR000182">
    <property type="entry name" value="GNAT_dom"/>
</dbReference>
<dbReference type="CDD" id="cd04301">
    <property type="entry name" value="NAT_SF"/>
    <property type="match status" value="1"/>
</dbReference>
<dbReference type="PROSITE" id="PS51186">
    <property type="entry name" value="GNAT"/>
    <property type="match status" value="1"/>
</dbReference>
<name>A0ABS8XKS8_9BURK</name>
<dbReference type="PANTHER" id="PTHR43877">
    <property type="entry name" value="AMINOALKYLPHOSPHONATE N-ACETYLTRANSFERASE-RELATED-RELATED"/>
    <property type="match status" value="1"/>
</dbReference>
<dbReference type="Pfam" id="PF13508">
    <property type="entry name" value="Acetyltransf_7"/>
    <property type="match status" value="1"/>
</dbReference>
<dbReference type="Gene3D" id="3.40.630.30">
    <property type="match status" value="1"/>
</dbReference>
<evidence type="ECO:0000313" key="4">
    <source>
        <dbReference type="EMBL" id="MCE4540368.1"/>
    </source>
</evidence>